<dbReference type="GO" id="GO:0006508">
    <property type="term" value="P:proteolysis"/>
    <property type="evidence" value="ECO:0007669"/>
    <property type="project" value="UniProtKB-KW"/>
</dbReference>
<dbReference type="PROSITE" id="PS00022">
    <property type="entry name" value="EGF_1"/>
    <property type="match status" value="1"/>
</dbReference>
<evidence type="ECO:0000313" key="13">
    <source>
        <dbReference type="Proteomes" id="UP000887566"/>
    </source>
</evidence>
<comment type="caution">
    <text evidence="8">Lacks conserved residue(s) required for the propagation of feature annotation.</text>
</comment>
<feature type="domain" description="CUB" evidence="11">
    <location>
        <begin position="332"/>
        <end position="451"/>
    </location>
</feature>
<organism evidence="13 14">
    <name type="scientific">Plectus sambesii</name>
    <dbReference type="NCBI Taxonomy" id="2011161"/>
    <lineage>
        <taxon>Eukaryota</taxon>
        <taxon>Metazoa</taxon>
        <taxon>Ecdysozoa</taxon>
        <taxon>Nematoda</taxon>
        <taxon>Chromadorea</taxon>
        <taxon>Plectida</taxon>
        <taxon>Plectina</taxon>
        <taxon>Plectoidea</taxon>
        <taxon>Plectidae</taxon>
        <taxon>Plectus</taxon>
    </lineage>
</organism>
<protein>
    <recommendedName>
        <fullName evidence="10">Metalloendopeptidase</fullName>
        <ecNumber evidence="10">3.4.24.-</ecNumber>
    </recommendedName>
</protein>
<evidence type="ECO:0000256" key="6">
    <source>
        <dbReference type="ARBA" id="ARBA00023049"/>
    </source>
</evidence>
<feature type="binding site" evidence="9">
    <location>
        <position position="182"/>
    </location>
    <ligand>
        <name>Zn(2+)</name>
        <dbReference type="ChEBI" id="CHEBI:29105"/>
        <note>catalytic</note>
    </ligand>
</feature>
<dbReference type="WBParaSite" id="PSAMB.scaffold1662size28924.g14312.t1">
    <property type="protein sequence ID" value="PSAMB.scaffold1662size28924.g14312.t1"/>
    <property type="gene ID" value="PSAMB.scaffold1662size28924.g14312"/>
</dbReference>
<evidence type="ECO:0000256" key="5">
    <source>
        <dbReference type="ARBA" id="ARBA00022833"/>
    </source>
</evidence>
<feature type="binding site" evidence="9">
    <location>
        <position position="178"/>
    </location>
    <ligand>
        <name>Zn(2+)</name>
        <dbReference type="ChEBI" id="CHEBI:29105"/>
        <note>catalytic</note>
    </ligand>
</feature>
<feature type="binding site" evidence="9">
    <location>
        <position position="188"/>
    </location>
    <ligand>
        <name>Zn(2+)</name>
        <dbReference type="ChEBI" id="CHEBI:29105"/>
        <note>catalytic</note>
    </ligand>
</feature>
<evidence type="ECO:0000256" key="7">
    <source>
        <dbReference type="ARBA" id="ARBA00023157"/>
    </source>
</evidence>
<dbReference type="GO" id="GO:0008270">
    <property type="term" value="F:zinc ion binding"/>
    <property type="evidence" value="ECO:0007669"/>
    <property type="project" value="UniProtKB-UniRule"/>
</dbReference>
<comment type="cofactor">
    <cofactor evidence="9 10">
        <name>Zn(2+)</name>
        <dbReference type="ChEBI" id="CHEBI:29105"/>
    </cofactor>
    <text evidence="9 10">Binds 1 zinc ion per subunit.</text>
</comment>
<dbReference type="InterPro" id="IPR001506">
    <property type="entry name" value="Peptidase_M12A"/>
</dbReference>
<dbReference type="GO" id="GO:0004222">
    <property type="term" value="F:metalloendopeptidase activity"/>
    <property type="evidence" value="ECO:0007669"/>
    <property type="project" value="UniProtKB-UniRule"/>
</dbReference>
<keyword evidence="13" id="KW-1185">Reference proteome</keyword>
<feature type="domain" description="Peptidase M12A" evidence="12">
    <location>
        <begin position="65"/>
        <end position="284"/>
    </location>
</feature>
<dbReference type="SMART" id="SM00235">
    <property type="entry name" value="ZnMc"/>
    <property type="match status" value="1"/>
</dbReference>
<feature type="active site" evidence="9">
    <location>
        <position position="179"/>
    </location>
</feature>
<keyword evidence="1" id="KW-0245">EGF-like domain</keyword>
<dbReference type="PROSITE" id="PS51864">
    <property type="entry name" value="ASTACIN"/>
    <property type="match status" value="1"/>
</dbReference>
<dbReference type="PROSITE" id="PS01180">
    <property type="entry name" value="CUB"/>
    <property type="match status" value="1"/>
</dbReference>
<keyword evidence="5 9" id="KW-0862">Zinc</keyword>
<evidence type="ECO:0000259" key="12">
    <source>
        <dbReference type="PROSITE" id="PS51864"/>
    </source>
</evidence>
<keyword evidence="7 8" id="KW-1015">Disulfide bond</keyword>
<keyword evidence="3 9" id="KW-0479">Metal-binding</keyword>
<dbReference type="InterPro" id="IPR035914">
    <property type="entry name" value="Sperma_CUB_dom_sf"/>
</dbReference>
<dbReference type="PRINTS" id="PR00480">
    <property type="entry name" value="ASTACIN"/>
</dbReference>
<dbReference type="InterPro" id="IPR006026">
    <property type="entry name" value="Peptidase_Metallo"/>
</dbReference>
<dbReference type="Gene3D" id="2.60.120.290">
    <property type="entry name" value="Spermadhesin, CUB domain"/>
    <property type="match status" value="1"/>
</dbReference>
<reference evidence="14" key="1">
    <citation type="submission" date="2022-11" db="UniProtKB">
        <authorList>
            <consortium name="WormBaseParasite"/>
        </authorList>
    </citation>
    <scope>IDENTIFICATION</scope>
</reference>
<keyword evidence="6 9" id="KW-0482">Metalloprotease</keyword>
<dbReference type="Pfam" id="PF00431">
    <property type="entry name" value="CUB"/>
    <property type="match status" value="1"/>
</dbReference>
<proteinExistence type="predicted"/>
<dbReference type="InterPro" id="IPR024079">
    <property type="entry name" value="MetalloPept_cat_dom_sf"/>
</dbReference>
<dbReference type="AlphaFoldDB" id="A0A914VB44"/>
<evidence type="ECO:0000256" key="9">
    <source>
        <dbReference type="PROSITE-ProRule" id="PRU01211"/>
    </source>
</evidence>
<dbReference type="Gene3D" id="3.40.390.10">
    <property type="entry name" value="Collagenase (Catalytic Domain)"/>
    <property type="match status" value="1"/>
</dbReference>
<dbReference type="InterPro" id="IPR000742">
    <property type="entry name" value="EGF"/>
</dbReference>
<dbReference type="SUPFAM" id="SSF49854">
    <property type="entry name" value="Spermadhesin, CUB domain"/>
    <property type="match status" value="1"/>
</dbReference>
<evidence type="ECO:0000256" key="1">
    <source>
        <dbReference type="ARBA" id="ARBA00022536"/>
    </source>
</evidence>
<dbReference type="EC" id="3.4.24.-" evidence="10"/>
<dbReference type="Pfam" id="PF01400">
    <property type="entry name" value="Astacin"/>
    <property type="match status" value="1"/>
</dbReference>
<accession>A0A914VB44</accession>
<dbReference type="Proteomes" id="UP000887566">
    <property type="component" value="Unplaced"/>
</dbReference>
<evidence type="ECO:0000256" key="8">
    <source>
        <dbReference type="PROSITE-ProRule" id="PRU00059"/>
    </source>
</evidence>
<keyword evidence="4 9" id="KW-0378">Hydrolase</keyword>
<feature type="disulfide bond" evidence="8">
    <location>
        <begin position="332"/>
        <end position="359"/>
    </location>
</feature>
<keyword evidence="2 9" id="KW-0645">Protease</keyword>
<dbReference type="PANTHER" id="PTHR10127">
    <property type="entry name" value="DISCOIDIN, CUB, EGF, LAMININ , AND ZINC METALLOPROTEASE DOMAIN CONTAINING"/>
    <property type="match status" value="1"/>
</dbReference>
<name>A0A914VB44_9BILA</name>
<dbReference type="PANTHER" id="PTHR10127:SF780">
    <property type="entry name" value="METALLOENDOPEPTIDASE"/>
    <property type="match status" value="1"/>
</dbReference>
<dbReference type="SUPFAM" id="SSF55486">
    <property type="entry name" value="Metalloproteases ('zincins'), catalytic domain"/>
    <property type="match status" value="1"/>
</dbReference>
<evidence type="ECO:0000256" key="10">
    <source>
        <dbReference type="RuleBase" id="RU361183"/>
    </source>
</evidence>
<evidence type="ECO:0000313" key="14">
    <source>
        <dbReference type="WBParaSite" id="PSAMB.scaffold1662size28924.g14312.t1"/>
    </source>
</evidence>
<sequence length="458" mass="52197">MVAEWRAKVEIANSLENDVIPDELRKIATFCDYDEDYNEETEYEGSGETIADNKPVMRNDIRPRARIRERGSIISESLDSGAWWDPTEPVYYDYDETIAKGISEFNVSYVDILYRALQTIQENTCFKFVRRLEAGPKIRYVGNQEGCFAPLGKDSSYDEGVYYISLAPDCWTYSTVVHETFHAFGIGHEQTRPDRRKYLLVDIANITTTNNWNEQFTIDGMIPFSSPFDYGSVMFYTPYEHHASNSSCNPVMFATDPRYQFTISGEEGPTFYDLKQMNDIYKCNAYPTIKAVTCTNGGYLNPRNNSRCNCPSTFAGDTCTELADSIGRSPNCGGRFLTGSRWTSLKAYINGSYTDEHTCIWHIISPKDTQIQLKVSIFDVENVTLCNHESYCIDGSIEIKAIEDLRQTGYRFCCNESLSRVGNEFTSPEDYLPVILHARQPFNISLEYRSVPITVPSL</sequence>
<evidence type="ECO:0000256" key="3">
    <source>
        <dbReference type="ARBA" id="ARBA00022723"/>
    </source>
</evidence>
<evidence type="ECO:0000256" key="4">
    <source>
        <dbReference type="ARBA" id="ARBA00022801"/>
    </source>
</evidence>
<evidence type="ECO:0000256" key="2">
    <source>
        <dbReference type="ARBA" id="ARBA00022670"/>
    </source>
</evidence>
<evidence type="ECO:0000259" key="11">
    <source>
        <dbReference type="PROSITE" id="PS01180"/>
    </source>
</evidence>
<dbReference type="InterPro" id="IPR000859">
    <property type="entry name" value="CUB_dom"/>
</dbReference>